<dbReference type="EMBL" id="DS022300">
    <property type="protein sequence ID" value="OAJ36842.1"/>
    <property type="molecule type" value="Genomic_DNA"/>
</dbReference>
<accession>A0A177WAU4</accession>
<feature type="binding site" evidence="5">
    <location>
        <position position="143"/>
    </location>
    <ligand>
        <name>substrate</name>
    </ligand>
</feature>
<dbReference type="PROSITE" id="PS00680">
    <property type="entry name" value="MAP_1"/>
    <property type="match status" value="1"/>
</dbReference>
<feature type="domain" description="Peptidase M24" evidence="7">
    <location>
        <begin position="78"/>
        <end position="303"/>
    </location>
</feature>
<dbReference type="AlphaFoldDB" id="A0A177WAU4"/>
<dbReference type="InterPro" id="IPR002467">
    <property type="entry name" value="Pept_M24A_MAP1"/>
</dbReference>
<dbReference type="GO" id="GO:0006508">
    <property type="term" value="P:proteolysis"/>
    <property type="evidence" value="ECO:0007669"/>
    <property type="project" value="UniProtKB-KW"/>
</dbReference>
<dbReference type="Gene3D" id="3.90.230.10">
    <property type="entry name" value="Creatinase/methionine aminopeptidase superfamily"/>
    <property type="match status" value="1"/>
</dbReference>
<dbReference type="SUPFAM" id="SSF55920">
    <property type="entry name" value="Creatinase/aminopeptidase"/>
    <property type="match status" value="1"/>
</dbReference>
<evidence type="ECO:0000256" key="1">
    <source>
        <dbReference type="ARBA" id="ARBA00022438"/>
    </source>
</evidence>
<organism evidence="8 9">
    <name type="scientific">Batrachochytrium dendrobatidis (strain JEL423)</name>
    <dbReference type="NCBI Taxonomy" id="403673"/>
    <lineage>
        <taxon>Eukaryota</taxon>
        <taxon>Fungi</taxon>
        <taxon>Fungi incertae sedis</taxon>
        <taxon>Chytridiomycota</taxon>
        <taxon>Chytridiomycota incertae sedis</taxon>
        <taxon>Chytridiomycetes</taxon>
        <taxon>Rhizophydiales</taxon>
        <taxon>Rhizophydiales incertae sedis</taxon>
        <taxon>Batrachochytrium</taxon>
    </lineage>
</organism>
<dbReference type="GO" id="GO:0070006">
    <property type="term" value="F:metalloaminopeptidase activity"/>
    <property type="evidence" value="ECO:0007669"/>
    <property type="project" value="UniProtKB-UniRule"/>
</dbReference>
<reference evidence="8 9" key="2">
    <citation type="submission" date="2016-05" db="EMBL/GenBank/DDBJ databases">
        <title>Lineage-specific infection strategies underlie the spectrum of fungal disease in amphibians.</title>
        <authorList>
            <person name="Cuomo C.A."/>
            <person name="Farrer R.A."/>
            <person name="James T."/>
            <person name="Longcore J."/>
            <person name="Birren B."/>
        </authorList>
    </citation>
    <scope>NUCLEOTIDE SEQUENCE [LARGE SCALE GENOMIC DNA]</scope>
    <source>
        <strain evidence="8 9">JEL423</strain>
    </source>
</reference>
<evidence type="ECO:0000313" key="8">
    <source>
        <dbReference type="EMBL" id="OAJ36842.1"/>
    </source>
</evidence>
<dbReference type="GO" id="GO:0046872">
    <property type="term" value="F:metal ion binding"/>
    <property type="evidence" value="ECO:0007669"/>
    <property type="project" value="UniProtKB-UniRule"/>
</dbReference>
<dbReference type="PANTHER" id="PTHR43330:SF8">
    <property type="entry name" value="METHIONINE AMINOPEPTIDASE 1D, MITOCHONDRIAL"/>
    <property type="match status" value="1"/>
</dbReference>
<comment type="function">
    <text evidence="6">Cotranslationally removes the N-terminal methionine from nascent proteins. The N-terminal methionine is often cleaved when the second residue in the primary sequence is small and uncharged (Met-Ala-, Cys, Gly, Pro, Ser, Thr, or Val).</text>
</comment>
<comment type="cofactor">
    <cofactor evidence="5">
        <name>Co(2+)</name>
        <dbReference type="ChEBI" id="CHEBI:48828"/>
    </cofactor>
    <cofactor evidence="5">
        <name>Zn(2+)</name>
        <dbReference type="ChEBI" id="CHEBI:29105"/>
    </cofactor>
    <cofactor evidence="5">
        <name>Mn(2+)</name>
        <dbReference type="ChEBI" id="CHEBI:29035"/>
    </cofactor>
    <cofactor evidence="5">
        <name>Fe(2+)</name>
        <dbReference type="ChEBI" id="CHEBI:29033"/>
    </cofactor>
    <text evidence="5">Binds 2 divalent metal cations per subunit. Has a high-affinity and a low affinity metal-binding site. The true nature of the physiological cofactor is under debate. The enzyme is active with cobalt, zinc, manganese or divalent iron ions. Most likely, methionine aminopeptidases function as mononuclear Fe(2+)-metalloproteases under physiological conditions, and the catalytically relevant metal-binding site has been assigned to the histidine-containing high-affinity site.</text>
</comment>
<feature type="binding site" evidence="5">
    <location>
        <position position="266"/>
    </location>
    <ligand>
        <name>a divalent metal cation</name>
        <dbReference type="ChEBI" id="CHEBI:60240"/>
        <label>2</label>
        <note>catalytic</note>
    </ligand>
</feature>
<evidence type="ECO:0000256" key="5">
    <source>
        <dbReference type="HAMAP-Rule" id="MF_03174"/>
    </source>
</evidence>
<keyword evidence="1 5" id="KW-0031">Aminopeptidase</keyword>
<feature type="binding site" evidence="5">
    <location>
        <position position="171"/>
    </location>
    <ligand>
        <name>a divalent metal cation</name>
        <dbReference type="ChEBI" id="CHEBI:60240"/>
        <label>1</label>
    </ligand>
</feature>
<reference evidence="8 9" key="1">
    <citation type="submission" date="2006-10" db="EMBL/GenBank/DDBJ databases">
        <title>The Genome Sequence of Batrachochytrium dendrobatidis JEL423.</title>
        <authorList>
            <consortium name="The Broad Institute Genome Sequencing Platform"/>
            <person name="Birren B."/>
            <person name="Lander E."/>
            <person name="Galagan J."/>
            <person name="Cuomo C."/>
            <person name="Devon K."/>
            <person name="Jaffe D."/>
            <person name="Butler J."/>
            <person name="Alvarez P."/>
            <person name="Gnerre S."/>
            <person name="Grabherr M."/>
            <person name="Kleber M."/>
            <person name="Mauceli E."/>
            <person name="Brockman W."/>
            <person name="Young S."/>
            <person name="LaButti K."/>
            <person name="Sykes S."/>
            <person name="DeCaprio D."/>
            <person name="Crawford M."/>
            <person name="Koehrsen M."/>
            <person name="Engels R."/>
            <person name="Montgomery P."/>
            <person name="Pearson M."/>
            <person name="Howarth C."/>
            <person name="Larson L."/>
            <person name="White J."/>
            <person name="O'Leary S."/>
            <person name="Kodira C."/>
            <person name="Zeng Q."/>
            <person name="Yandava C."/>
            <person name="Alvarado L."/>
            <person name="Longcore J."/>
            <person name="James T."/>
        </authorList>
    </citation>
    <scope>NUCLEOTIDE SEQUENCE [LARGE SCALE GENOMIC DNA]</scope>
    <source>
        <strain evidence="8 9">JEL423</strain>
    </source>
</reference>
<dbReference type="HAMAP" id="MF_01974">
    <property type="entry name" value="MetAP_1"/>
    <property type="match status" value="1"/>
</dbReference>
<dbReference type="CDD" id="cd01086">
    <property type="entry name" value="MetAP1"/>
    <property type="match status" value="1"/>
</dbReference>
<feature type="binding site" evidence="5">
    <location>
        <position position="234"/>
    </location>
    <ligand>
        <name>a divalent metal cation</name>
        <dbReference type="ChEBI" id="CHEBI:60240"/>
        <label>2</label>
        <note>catalytic</note>
    </ligand>
</feature>
<keyword evidence="3 5" id="KW-0479">Metal-binding</keyword>
<feature type="binding site" evidence="5">
    <location>
        <position position="297"/>
    </location>
    <ligand>
        <name>a divalent metal cation</name>
        <dbReference type="ChEBI" id="CHEBI:60240"/>
        <label>1</label>
    </ligand>
</feature>
<comment type="similarity">
    <text evidence="5">Belongs to the peptidase M24A family. Methionine aminopeptidase type 1 subfamily.</text>
</comment>
<dbReference type="InterPro" id="IPR000994">
    <property type="entry name" value="Pept_M24"/>
</dbReference>
<evidence type="ECO:0000256" key="3">
    <source>
        <dbReference type="ARBA" id="ARBA00022723"/>
    </source>
</evidence>
<comment type="catalytic activity">
    <reaction evidence="5 6">
        <text>Release of N-terminal amino acids, preferentially methionine, from peptides and arylamides.</text>
        <dbReference type="EC" id="3.4.11.18"/>
    </reaction>
</comment>
<dbReference type="EC" id="3.4.11.18" evidence="6"/>
<keyword evidence="2 5" id="KW-0645">Protease</keyword>
<proteinExistence type="inferred from homology"/>
<evidence type="ECO:0000256" key="4">
    <source>
        <dbReference type="ARBA" id="ARBA00022801"/>
    </source>
</evidence>
<dbReference type="NCBIfam" id="TIGR00500">
    <property type="entry name" value="met_pdase_I"/>
    <property type="match status" value="1"/>
</dbReference>
<dbReference type="Proteomes" id="UP000077115">
    <property type="component" value="Unassembled WGS sequence"/>
</dbReference>
<feature type="binding site" evidence="5">
    <location>
        <position position="241"/>
    </location>
    <ligand>
        <name>substrate</name>
    </ligand>
</feature>
<name>A0A177WAU4_BATDL</name>
<keyword evidence="4 5" id="KW-0378">Hydrolase</keyword>
<dbReference type="PRINTS" id="PR00599">
    <property type="entry name" value="MAPEPTIDASE"/>
</dbReference>
<dbReference type="GO" id="GO:0004239">
    <property type="term" value="F:initiator methionyl aminopeptidase activity"/>
    <property type="evidence" value="ECO:0007669"/>
    <property type="project" value="UniProtKB-UniRule"/>
</dbReference>
<dbReference type="InterPro" id="IPR036005">
    <property type="entry name" value="Creatinase/aminopeptidase-like"/>
</dbReference>
<sequence>MVFGRRSVKLLPALSRLKRFGNYNLILPTQKVLLGDTMIKSTLKVPSSIPQPEYDVTTGKPLVVLDHIHVNSESEIKGMYASGKLARQVLDLAVAMVKPGVTTLEIDAVVHQSIINAGAYPSPLGYLNFPRSVCTSINNVLCHGIPDDRPLEDGDIINIDVTVYLNGFHGDTSRTVCVGDVDQAGQALVNATKESLDSAIAVCGPGVPFSAIGSVVSKFARSGGYSISRDFCGHGIGRQFHQPPYVLHYKNNEPWIMQPGMTFTIEPVLCQGDNGYAKWPDAWTVVSLDGGRSAQFEHTVLIVDDGVKILT</sequence>
<evidence type="ECO:0000256" key="2">
    <source>
        <dbReference type="ARBA" id="ARBA00022670"/>
    </source>
</evidence>
<protein>
    <recommendedName>
        <fullName evidence="6">Methionine aminopeptidase</fullName>
        <ecNumber evidence="6">3.4.11.18</ecNumber>
    </recommendedName>
</protein>
<dbReference type="InterPro" id="IPR001714">
    <property type="entry name" value="Pept_M24_MAP"/>
</dbReference>
<feature type="binding site" evidence="5">
    <location>
        <position position="171"/>
    </location>
    <ligand>
        <name>a divalent metal cation</name>
        <dbReference type="ChEBI" id="CHEBI:60240"/>
        <label>2</label>
        <note>catalytic</note>
    </ligand>
</feature>
<evidence type="ECO:0000256" key="6">
    <source>
        <dbReference type="RuleBase" id="RU003653"/>
    </source>
</evidence>
<gene>
    <name evidence="8" type="ORF">BDEG_20965</name>
</gene>
<dbReference type="eggNOG" id="KOG2738">
    <property type="taxonomic scope" value="Eukaryota"/>
</dbReference>
<dbReference type="Pfam" id="PF00557">
    <property type="entry name" value="Peptidase_M24"/>
    <property type="match status" value="1"/>
</dbReference>
<dbReference type="STRING" id="403673.A0A177WAU4"/>
<evidence type="ECO:0000313" key="9">
    <source>
        <dbReference type="Proteomes" id="UP000077115"/>
    </source>
</evidence>
<evidence type="ECO:0000259" key="7">
    <source>
        <dbReference type="Pfam" id="PF00557"/>
    </source>
</evidence>
<dbReference type="PANTHER" id="PTHR43330">
    <property type="entry name" value="METHIONINE AMINOPEPTIDASE"/>
    <property type="match status" value="1"/>
</dbReference>
<dbReference type="VEuPathDB" id="FungiDB:BDEG_20965"/>
<feature type="binding site" evidence="5">
    <location>
        <position position="160"/>
    </location>
    <ligand>
        <name>a divalent metal cation</name>
        <dbReference type="ChEBI" id="CHEBI:60240"/>
        <label>1</label>
    </ligand>
</feature>
<feature type="binding site" evidence="5">
    <location>
        <position position="297"/>
    </location>
    <ligand>
        <name>a divalent metal cation</name>
        <dbReference type="ChEBI" id="CHEBI:60240"/>
        <label>2</label>
        <note>catalytic</note>
    </ligand>
</feature>